<name>A0A2T6AV98_9RHOB</name>
<evidence type="ECO:0000313" key="10">
    <source>
        <dbReference type="Proteomes" id="UP000244069"/>
    </source>
</evidence>
<dbReference type="AlphaFoldDB" id="A0A2T6AV98"/>
<evidence type="ECO:0000259" key="8">
    <source>
        <dbReference type="SMART" id="SM00471"/>
    </source>
</evidence>
<dbReference type="Proteomes" id="UP000244069">
    <property type="component" value="Unassembled WGS sequence"/>
</dbReference>
<accession>A0A2T6AV98</accession>
<evidence type="ECO:0000313" key="9">
    <source>
        <dbReference type="EMBL" id="PTX47738.1"/>
    </source>
</evidence>
<protein>
    <recommendedName>
        <fullName evidence="5">5'-deoxynucleotidase</fullName>
        <ecNumber evidence="5">3.1.3.89</ecNumber>
    </recommendedName>
</protein>
<keyword evidence="6" id="KW-0479">Metal-binding</keyword>
<dbReference type="SMART" id="SM00471">
    <property type="entry name" value="HDc"/>
    <property type="match status" value="1"/>
</dbReference>
<reference evidence="9 10" key="1">
    <citation type="submission" date="2018-04" db="EMBL/GenBank/DDBJ databases">
        <title>Genomic Encyclopedia of Archaeal and Bacterial Type Strains, Phase II (KMG-II): from individual species to whole genera.</title>
        <authorList>
            <person name="Goeker M."/>
        </authorList>
    </citation>
    <scope>NUCLEOTIDE SEQUENCE [LARGE SCALE GENOMIC DNA]</scope>
    <source>
        <strain evidence="9 10">DSM 29329</strain>
    </source>
</reference>
<feature type="domain" description="HD/PDEase" evidence="8">
    <location>
        <begin position="33"/>
        <end position="150"/>
    </location>
</feature>
<dbReference type="PANTHER" id="PTHR11845:SF13">
    <property type="entry name" value="5'-DEOXYNUCLEOTIDASE HDDC2"/>
    <property type="match status" value="1"/>
</dbReference>
<dbReference type="InterPro" id="IPR039356">
    <property type="entry name" value="YfbR/HDDC2"/>
</dbReference>
<dbReference type="InterPro" id="IPR006674">
    <property type="entry name" value="HD_domain"/>
</dbReference>
<dbReference type="EMBL" id="QBKN01000011">
    <property type="protein sequence ID" value="PTX47738.1"/>
    <property type="molecule type" value="Genomic_DNA"/>
</dbReference>
<dbReference type="GO" id="GO:0005737">
    <property type="term" value="C:cytoplasm"/>
    <property type="evidence" value="ECO:0007669"/>
    <property type="project" value="TreeGrafter"/>
</dbReference>
<keyword evidence="7 9" id="KW-0378">Hydrolase</keyword>
<comment type="catalytic activity">
    <reaction evidence="1">
        <text>a 2'-deoxyribonucleoside 5'-phosphate + H2O = a 2'-deoxyribonucleoside + phosphate</text>
        <dbReference type="Rhea" id="RHEA:36167"/>
        <dbReference type="ChEBI" id="CHEBI:15377"/>
        <dbReference type="ChEBI" id="CHEBI:18274"/>
        <dbReference type="ChEBI" id="CHEBI:43474"/>
        <dbReference type="ChEBI" id="CHEBI:65317"/>
        <dbReference type="EC" id="3.1.3.89"/>
    </reaction>
</comment>
<comment type="cofactor">
    <cofactor evidence="3">
        <name>Co(2+)</name>
        <dbReference type="ChEBI" id="CHEBI:48828"/>
    </cofactor>
</comment>
<dbReference type="InterPro" id="IPR003607">
    <property type="entry name" value="HD/PDEase_dom"/>
</dbReference>
<dbReference type="OrthoDB" id="9796032at2"/>
<evidence type="ECO:0000256" key="6">
    <source>
        <dbReference type="ARBA" id="ARBA00022723"/>
    </source>
</evidence>
<dbReference type="PANTHER" id="PTHR11845">
    <property type="entry name" value="5'-DEOXYNUCLEOTIDASE HDDC2"/>
    <property type="match status" value="1"/>
</dbReference>
<organism evidence="9 10">
    <name type="scientific">Allosediminivita pacifica</name>
    <dbReference type="NCBI Taxonomy" id="1267769"/>
    <lineage>
        <taxon>Bacteria</taxon>
        <taxon>Pseudomonadati</taxon>
        <taxon>Pseudomonadota</taxon>
        <taxon>Alphaproteobacteria</taxon>
        <taxon>Rhodobacterales</taxon>
        <taxon>Paracoccaceae</taxon>
        <taxon>Allosediminivita</taxon>
    </lineage>
</organism>
<evidence type="ECO:0000256" key="7">
    <source>
        <dbReference type="ARBA" id="ARBA00022801"/>
    </source>
</evidence>
<evidence type="ECO:0000256" key="5">
    <source>
        <dbReference type="ARBA" id="ARBA00012964"/>
    </source>
</evidence>
<comment type="subunit">
    <text evidence="4">Homodimer.</text>
</comment>
<keyword evidence="10" id="KW-1185">Reference proteome</keyword>
<dbReference type="GO" id="GO:0002953">
    <property type="term" value="F:5'-deoxynucleotidase activity"/>
    <property type="evidence" value="ECO:0007669"/>
    <property type="project" value="UniProtKB-EC"/>
</dbReference>
<dbReference type="Pfam" id="PF13023">
    <property type="entry name" value="HD_3"/>
    <property type="match status" value="1"/>
</dbReference>
<evidence type="ECO:0000256" key="2">
    <source>
        <dbReference type="ARBA" id="ARBA00001936"/>
    </source>
</evidence>
<comment type="cofactor">
    <cofactor evidence="2">
        <name>Mn(2+)</name>
        <dbReference type="ChEBI" id="CHEBI:29035"/>
    </cofactor>
</comment>
<dbReference type="SUPFAM" id="SSF109604">
    <property type="entry name" value="HD-domain/PDEase-like"/>
    <property type="match status" value="1"/>
</dbReference>
<evidence type="ECO:0000256" key="4">
    <source>
        <dbReference type="ARBA" id="ARBA00011738"/>
    </source>
</evidence>
<sequence length="190" mass="21072">MQTPHRHDRILAFLQEAGALKDTLRSAHTRAGRPESVAEHSWSLCLLVLLLEPEMDGIDALKLMRLCLIHDLGEAISGDVPATEQRSEDGKTDRERADVATLTASLPDDLRTAIRDLWEEYEAGETPEARLAKGFDKLETMLQHVAGKQVPDFDYLWNLGYGRDRTDATPLLTDLRARVDALTRAAAAGS</sequence>
<dbReference type="EC" id="3.1.3.89" evidence="5"/>
<proteinExistence type="predicted"/>
<evidence type="ECO:0000256" key="1">
    <source>
        <dbReference type="ARBA" id="ARBA00001638"/>
    </source>
</evidence>
<dbReference type="RefSeq" id="WP_107976126.1">
    <property type="nucleotide sequence ID" value="NZ_BMEZ01000013.1"/>
</dbReference>
<comment type="caution">
    <text evidence="9">The sequence shown here is derived from an EMBL/GenBank/DDBJ whole genome shotgun (WGS) entry which is preliminary data.</text>
</comment>
<dbReference type="GO" id="GO:0046872">
    <property type="term" value="F:metal ion binding"/>
    <property type="evidence" value="ECO:0007669"/>
    <property type="project" value="UniProtKB-KW"/>
</dbReference>
<gene>
    <name evidence="9" type="ORF">C8N44_11167</name>
</gene>
<dbReference type="Gene3D" id="1.10.3210.10">
    <property type="entry name" value="Hypothetical protein af1432"/>
    <property type="match status" value="1"/>
</dbReference>
<evidence type="ECO:0000256" key="3">
    <source>
        <dbReference type="ARBA" id="ARBA00001941"/>
    </source>
</evidence>